<keyword evidence="1" id="KW-1133">Transmembrane helix</keyword>
<evidence type="ECO:0000256" key="1">
    <source>
        <dbReference type="SAM" id="Phobius"/>
    </source>
</evidence>
<organism evidence="3 4">
    <name type="scientific">Candidatus Gottesmanbacteria bacterium RIFCSPHIGHO2_02_FULL_39_14</name>
    <dbReference type="NCBI Taxonomy" id="1798383"/>
    <lineage>
        <taxon>Bacteria</taxon>
        <taxon>Candidatus Gottesmaniibacteriota</taxon>
    </lineage>
</organism>
<evidence type="ECO:0000259" key="2">
    <source>
        <dbReference type="Pfam" id="PF08308"/>
    </source>
</evidence>
<gene>
    <name evidence="3" type="ORF">A3D78_04240</name>
</gene>
<dbReference type="AlphaFoldDB" id="A0A1F6A0D6"/>
<name>A0A1F6A0D6_9BACT</name>
<accession>A0A1F6A0D6</accession>
<reference evidence="3 4" key="1">
    <citation type="journal article" date="2016" name="Nat. Commun.">
        <title>Thousands of microbial genomes shed light on interconnected biogeochemical processes in an aquifer system.</title>
        <authorList>
            <person name="Anantharaman K."/>
            <person name="Brown C.T."/>
            <person name="Hug L.A."/>
            <person name="Sharon I."/>
            <person name="Castelle C.J."/>
            <person name="Probst A.J."/>
            <person name="Thomas B.C."/>
            <person name="Singh A."/>
            <person name="Wilkins M.J."/>
            <person name="Karaoz U."/>
            <person name="Brodie E.L."/>
            <person name="Williams K.H."/>
            <person name="Hubbard S.S."/>
            <person name="Banfield J.F."/>
        </authorList>
    </citation>
    <scope>NUCLEOTIDE SEQUENCE [LARGE SCALE GENOMIC DNA]</scope>
</reference>
<comment type="caution">
    <text evidence="3">The sequence shown here is derived from an EMBL/GenBank/DDBJ whole genome shotgun (WGS) entry which is preliminary data.</text>
</comment>
<dbReference type="Pfam" id="PF08308">
    <property type="entry name" value="PEGA"/>
    <property type="match status" value="1"/>
</dbReference>
<dbReference type="STRING" id="1798383.A3D78_04240"/>
<dbReference type="InterPro" id="IPR013229">
    <property type="entry name" value="PEGA"/>
</dbReference>
<dbReference type="SUPFAM" id="SSF69304">
    <property type="entry name" value="Tricorn protease N-terminal domain"/>
    <property type="match status" value="1"/>
</dbReference>
<keyword evidence="1" id="KW-0812">Transmembrane</keyword>
<dbReference type="Proteomes" id="UP000176253">
    <property type="component" value="Unassembled WGS sequence"/>
</dbReference>
<evidence type="ECO:0000313" key="3">
    <source>
        <dbReference type="EMBL" id="OGG18171.1"/>
    </source>
</evidence>
<keyword evidence="1" id="KW-0472">Membrane</keyword>
<dbReference type="EMBL" id="MFJM01000020">
    <property type="protein sequence ID" value="OGG18171.1"/>
    <property type="molecule type" value="Genomic_DNA"/>
</dbReference>
<evidence type="ECO:0000313" key="4">
    <source>
        <dbReference type="Proteomes" id="UP000176253"/>
    </source>
</evidence>
<feature type="transmembrane region" description="Helical" evidence="1">
    <location>
        <begin position="6"/>
        <end position="26"/>
    </location>
</feature>
<protein>
    <recommendedName>
        <fullName evidence="2">PEGA domain-containing protein</fullName>
    </recommendedName>
</protein>
<proteinExistence type="predicted"/>
<sequence>MIKRLLISFFSAVFIISIAAVIILYGRGYRYDPQSKKVSPTGILSVSSYPEKASVYLDDKLTSATNASISLPPAWYRVRISKEGYQHWEKKVRVQGEVVSTIDALLIPNNPSLKAVTATGIFAPQLSPSMTKVAYFITNSDTDPVSGKTKNGLWIMELIQGPLGNKPAPKQVFIADRAYNLDQAKIYWSTAEKEIILSFIDPKSKTSLPYLAFLISLENGSKTTPINITSRLNSILGEWQQDFIKEENLKLQSLPPQLSLLLSQNTSRIRFSPDDNKILYQATSSAQLAPLINPPLIGTNPTEEVRKIEPQKYYVYDLKEDKNYYLFPAENKSDEVSSPIWYSDSQHLLIVEKDKIYILDYDGLNKRSVYSGPFIDNLVIPWPAGEKIIILTNFNQPGPLADLYEVDLR</sequence>
<feature type="domain" description="PEGA" evidence="2">
    <location>
        <begin position="42"/>
        <end position="100"/>
    </location>
</feature>